<dbReference type="Gene3D" id="3.50.30.60">
    <property type="entry name" value="LD-carboxypeptidase A C-terminal domain-like"/>
    <property type="match status" value="1"/>
</dbReference>
<feature type="active site" description="Charge relay system" evidence="6">
    <location>
        <position position="212"/>
    </location>
</feature>
<gene>
    <name evidence="9" type="ORF">AB4Y30_04970</name>
</gene>
<dbReference type="Pfam" id="PF17676">
    <property type="entry name" value="Peptidase_S66C"/>
    <property type="match status" value="1"/>
</dbReference>
<dbReference type="SUPFAM" id="SSF52317">
    <property type="entry name" value="Class I glutamine amidotransferase-like"/>
    <property type="match status" value="1"/>
</dbReference>
<evidence type="ECO:0000256" key="2">
    <source>
        <dbReference type="ARBA" id="ARBA00022645"/>
    </source>
</evidence>
<keyword evidence="5" id="KW-0720">Serine protease</keyword>
<dbReference type="SUPFAM" id="SSF141986">
    <property type="entry name" value="LD-carboxypeptidase A C-terminal domain-like"/>
    <property type="match status" value="1"/>
</dbReference>
<sequence>MKLKPKRLNKGDTIGVVAPASPIRSRGHLHQAVKELKSWDFQVKLGEHVYRKHGYMAGTDQERADDLNAMFKDKTIDAIMVTNGGYGSGRILDLLDYNMIKQNPKLLVGFSDITSLHLALQKKTGLVTFHGPGVMKWNPQDFSSYSKEYLLKAISNNAPIGAIKVEDDKNWVDIIYPGQVQAEIVGGNLALLCASLGTPYEIDTKGKILFFEDWNLEPWMMDTYIQHLKNAGKLDDAVGFVIGECAHCDPVFHAGTGIYGCLSLEELFAELIQPFGKPAIYGLPLGHTASLATIPLGVEAYLDATNGKLVIKENGVI</sequence>
<evidence type="ECO:0000256" key="4">
    <source>
        <dbReference type="ARBA" id="ARBA00022801"/>
    </source>
</evidence>
<keyword evidence="4" id="KW-0378">Hydrolase</keyword>
<feature type="domain" description="LD-carboxypeptidase C-terminal" evidence="8">
    <location>
        <begin position="182"/>
        <end position="301"/>
    </location>
</feature>
<evidence type="ECO:0000313" key="9">
    <source>
        <dbReference type="EMBL" id="XDK33707.1"/>
    </source>
</evidence>
<dbReference type="InterPro" id="IPR027461">
    <property type="entry name" value="Carboxypeptidase_A_C_sf"/>
</dbReference>
<comment type="similarity">
    <text evidence="1">Belongs to the peptidase S66 family.</text>
</comment>
<evidence type="ECO:0000259" key="8">
    <source>
        <dbReference type="Pfam" id="PF17676"/>
    </source>
</evidence>
<accession>A0AB39HP43</accession>
<keyword evidence="3" id="KW-0645">Protease</keyword>
<protein>
    <submittedName>
        <fullName evidence="9">LD-carboxypeptidase</fullName>
    </submittedName>
</protein>
<keyword evidence="2" id="KW-0121">Carboxypeptidase</keyword>
<evidence type="ECO:0000259" key="7">
    <source>
        <dbReference type="Pfam" id="PF02016"/>
    </source>
</evidence>
<dbReference type="InterPro" id="IPR003507">
    <property type="entry name" value="S66_fam"/>
</dbReference>
<evidence type="ECO:0000256" key="1">
    <source>
        <dbReference type="ARBA" id="ARBA00010233"/>
    </source>
</evidence>
<feature type="active site" description="Nucleophile" evidence="6">
    <location>
        <position position="111"/>
    </location>
</feature>
<dbReference type="InterPro" id="IPR027478">
    <property type="entry name" value="LdcA_N"/>
</dbReference>
<organism evidence="9">
    <name type="scientific">Ornithinibacillus sp. 4-3</name>
    <dbReference type="NCBI Taxonomy" id="3231488"/>
    <lineage>
        <taxon>Bacteria</taxon>
        <taxon>Bacillati</taxon>
        <taxon>Bacillota</taxon>
        <taxon>Bacilli</taxon>
        <taxon>Bacillales</taxon>
        <taxon>Bacillaceae</taxon>
        <taxon>Ornithinibacillus</taxon>
    </lineage>
</organism>
<dbReference type="InterPro" id="IPR029062">
    <property type="entry name" value="Class_I_gatase-like"/>
</dbReference>
<dbReference type="AlphaFoldDB" id="A0AB39HP43"/>
<evidence type="ECO:0000256" key="5">
    <source>
        <dbReference type="ARBA" id="ARBA00022825"/>
    </source>
</evidence>
<dbReference type="PIRSF" id="PIRSF028757">
    <property type="entry name" value="LD-carboxypeptidase"/>
    <property type="match status" value="1"/>
</dbReference>
<dbReference type="Gene3D" id="3.40.50.10740">
    <property type="entry name" value="Class I glutamine amidotransferase-like"/>
    <property type="match status" value="1"/>
</dbReference>
<dbReference type="Pfam" id="PF02016">
    <property type="entry name" value="Peptidase_S66"/>
    <property type="match status" value="1"/>
</dbReference>
<dbReference type="CDD" id="cd07025">
    <property type="entry name" value="Peptidase_S66"/>
    <property type="match status" value="1"/>
</dbReference>
<dbReference type="PANTHER" id="PTHR30237:SF2">
    <property type="entry name" value="MUREIN TETRAPEPTIDE CARBOXYPEPTIDASE"/>
    <property type="match status" value="1"/>
</dbReference>
<dbReference type="GO" id="GO:0004180">
    <property type="term" value="F:carboxypeptidase activity"/>
    <property type="evidence" value="ECO:0007669"/>
    <property type="project" value="UniProtKB-KW"/>
</dbReference>
<dbReference type="InterPro" id="IPR040449">
    <property type="entry name" value="Peptidase_S66_N"/>
</dbReference>
<feature type="active site" description="Charge relay system" evidence="6">
    <location>
        <position position="287"/>
    </location>
</feature>
<evidence type="ECO:0000256" key="6">
    <source>
        <dbReference type="PIRSR" id="PIRSR028757-1"/>
    </source>
</evidence>
<dbReference type="GO" id="GO:0006508">
    <property type="term" value="P:proteolysis"/>
    <property type="evidence" value="ECO:0007669"/>
    <property type="project" value="UniProtKB-KW"/>
</dbReference>
<proteinExistence type="inferred from homology"/>
<evidence type="ECO:0000256" key="3">
    <source>
        <dbReference type="ARBA" id="ARBA00022670"/>
    </source>
</evidence>
<name>A0AB39HP43_9BACI</name>
<dbReference type="RefSeq" id="WP_368654385.1">
    <property type="nucleotide sequence ID" value="NZ_CP162599.1"/>
</dbReference>
<dbReference type="EMBL" id="CP162599">
    <property type="protein sequence ID" value="XDK33707.1"/>
    <property type="molecule type" value="Genomic_DNA"/>
</dbReference>
<reference evidence="9" key="1">
    <citation type="submission" date="2024-07" db="EMBL/GenBank/DDBJ databases">
        <title>Halotolerant mesophilic bacterium Ornithinibacillus sp. 4-3, sp. nov., isolated from soil.</title>
        <authorList>
            <person name="Sidarenka A.V."/>
            <person name="Guliayeva D.E."/>
            <person name="Leanovich S.I."/>
            <person name="Hileuskaya K.S."/>
            <person name="Akhremchuk A.E."/>
            <person name="Sikolenko M.A."/>
            <person name="Valentovich L.N."/>
        </authorList>
    </citation>
    <scope>NUCLEOTIDE SEQUENCE</scope>
    <source>
        <strain evidence="9">4-3</strain>
    </source>
</reference>
<dbReference type="InterPro" id="IPR040921">
    <property type="entry name" value="Peptidase_S66C"/>
</dbReference>
<dbReference type="PANTHER" id="PTHR30237">
    <property type="entry name" value="MURAMOYLTETRAPEPTIDE CARBOXYPEPTIDASE"/>
    <property type="match status" value="1"/>
</dbReference>
<dbReference type="GO" id="GO:0008236">
    <property type="term" value="F:serine-type peptidase activity"/>
    <property type="evidence" value="ECO:0007669"/>
    <property type="project" value="UniProtKB-KW"/>
</dbReference>
<feature type="domain" description="LD-carboxypeptidase N-terminal" evidence="7">
    <location>
        <begin position="14"/>
        <end position="131"/>
    </location>
</feature>